<evidence type="ECO:0000313" key="8">
    <source>
        <dbReference type="Proteomes" id="UP000076154"/>
    </source>
</evidence>
<dbReference type="InParanoid" id="A0A369JCL4"/>
<dbReference type="PANTHER" id="PTHR28071">
    <property type="entry name" value="REDOX PROTEIN FMP46, MITOCHONDRIAL-RELATED"/>
    <property type="match status" value="1"/>
</dbReference>
<dbReference type="EMBL" id="LUEZ02000106">
    <property type="protein sequence ID" value="RDB18347.1"/>
    <property type="molecule type" value="Genomic_DNA"/>
</dbReference>
<dbReference type="SUPFAM" id="SSF52833">
    <property type="entry name" value="Thioredoxin-like"/>
    <property type="match status" value="1"/>
</dbReference>
<comment type="function">
    <text evidence="1">Putative mitochondrial redox protein which could be involved in the reduction of small toxic molecules.</text>
</comment>
<dbReference type="Proteomes" id="UP000076154">
    <property type="component" value="Unassembled WGS sequence"/>
</dbReference>
<keyword evidence="5" id="KW-0560">Oxidoreductase</keyword>
<comment type="subcellular location">
    <subcellularLocation>
        <location evidence="2">Mitochondrion</location>
    </subcellularLocation>
</comment>
<keyword evidence="4" id="KW-0809">Transit peptide</keyword>
<reference evidence="7" key="1">
    <citation type="submission" date="2018-04" db="EMBL/GenBank/DDBJ databases">
        <title>Whole genome sequencing of Hypsizygus marmoreus.</title>
        <authorList>
            <person name="Choi I.-G."/>
            <person name="Min B."/>
            <person name="Kim J.-G."/>
            <person name="Kim S."/>
            <person name="Oh Y.-L."/>
            <person name="Kong W.-S."/>
            <person name="Park H."/>
            <person name="Jeong J."/>
            <person name="Song E.-S."/>
        </authorList>
    </citation>
    <scope>NUCLEOTIDE SEQUENCE [LARGE SCALE GENOMIC DNA]</scope>
    <source>
        <strain evidence="7">51987-8</strain>
    </source>
</reference>
<evidence type="ECO:0000313" key="7">
    <source>
        <dbReference type="EMBL" id="RDB18347.1"/>
    </source>
</evidence>
<dbReference type="GO" id="GO:0005739">
    <property type="term" value="C:mitochondrion"/>
    <property type="evidence" value="ECO:0007669"/>
    <property type="project" value="UniProtKB-SubCell"/>
</dbReference>
<keyword evidence="8" id="KW-1185">Reference proteome</keyword>
<sequence>MFNSFKRSLPEISIFHLPTSAPSTKALALLRSSLSGPYPPTNPKKPPLEFTLSVVEDVPTPDQLTTILSYLPSKTASPASAFISAHWPDERPDNVKGIATLAKEHPGALRWPIVVDWADGQAAVGDVEGVKGILETLRKKRDGEAKEEEVYKPKGWFS</sequence>
<dbReference type="PANTHER" id="PTHR28071:SF1">
    <property type="entry name" value="REDOX PROTEIN FMP46, MITOCHONDRIAL-RELATED"/>
    <property type="match status" value="1"/>
</dbReference>
<dbReference type="Pfam" id="PF07955">
    <property type="entry name" value="DUF1687"/>
    <property type="match status" value="1"/>
</dbReference>
<dbReference type="OrthoDB" id="59229at2759"/>
<evidence type="ECO:0000256" key="2">
    <source>
        <dbReference type="ARBA" id="ARBA00004173"/>
    </source>
</evidence>
<dbReference type="Gene3D" id="3.40.30.10">
    <property type="entry name" value="Glutaredoxin"/>
    <property type="match status" value="1"/>
</dbReference>
<name>A0A369JCL4_HYPMA</name>
<comment type="similarity">
    <text evidence="3">Belongs to the FMP46 family.</text>
</comment>
<protein>
    <recommendedName>
        <fullName evidence="9">Thioredoxin-like protein</fullName>
    </recommendedName>
</protein>
<evidence type="ECO:0000256" key="6">
    <source>
        <dbReference type="ARBA" id="ARBA00023128"/>
    </source>
</evidence>
<dbReference type="GO" id="GO:0016491">
    <property type="term" value="F:oxidoreductase activity"/>
    <property type="evidence" value="ECO:0007669"/>
    <property type="project" value="UniProtKB-KW"/>
</dbReference>
<evidence type="ECO:0000256" key="5">
    <source>
        <dbReference type="ARBA" id="ARBA00023002"/>
    </source>
</evidence>
<dbReference type="InterPro" id="IPR012882">
    <property type="entry name" value="Fmp46"/>
</dbReference>
<proteinExistence type="inferred from homology"/>
<organism evidence="7 8">
    <name type="scientific">Hypsizygus marmoreus</name>
    <name type="common">White beech mushroom</name>
    <name type="synonym">Agaricus marmoreus</name>
    <dbReference type="NCBI Taxonomy" id="39966"/>
    <lineage>
        <taxon>Eukaryota</taxon>
        <taxon>Fungi</taxon>
        <taxon>Dikarya</taxon>
        <taxon>Basidiomycota</taxon>
        <taxon>Agaricomycotina</taxon>
        <taxon>Agaricomycetes</taxon>
        <taxon>Agaricomycetidae</taxon>
        <taxon>Agaricales</taxon>
        <taxon>Tricholomatineae</taxon>
        <taxon>Lyophyllaceae</taxon>
        <taxon>Hypsizygus</taxon>
    </lineage>
</organism>
<dbReference type="AlphaFoldDB" id="A0A369JCL4"/>
<gene>
    <name evidence="7" type="ORF">Hypma_000592</name>
</gene>
<keyword evidence="6" id="KW-0496">Mitochondrion</keyword>
<comment type="caution">
    <text evidence="7">The sequence shown here is derived from an EMBL/GenBank/DDBJ whole genome shotgun (WGS) entry which is preliminary data.</text>
</comment>
<evidence type="ECO:0000256" key="1">
    <source>
        <dbReference type="ARBA" id="ARBA00002963"/>
    </source>
</evidence>
<evidence type="ECO:0008006" key="9">
    <source>
        <dbReference type="Google" id="ProtNLM"/>
    </source>
</evidence>
<evidence type="ECO:0000256" key="4">
    <source>
        <dbReference type="ARBA" id="ARBA00022946"/>
    </source>
</evidence>
<accession>A0A369JCL4</accession>
<evidence type="ECO:0000256" key="3">
    <source>
        <dbReference type="ARBA" id="ARBA00009734"/>
    </source>
</evidence>
<dbReference type="InterPro" id="IPR036249">
    <property type="entry name" value="Thioredoxin-like_sf"/>
</dbReference>